<evidence type="ECO:0000259" key="3">
    <source>
        <dbReference type="Pfam" id="PF00931"/>
    </source>
</evidence>
<accession>A0AAN6LMK0</accession>
<name>A0AAN6LMK0_9PLEO</name>
<dbReference type="SUPFAM" id="SSF48452">
    <property type="entry name" value="TPR-like"/>
    <property type="match status" value="2"/>
</dbReference>
<keyword evidence="5" id="KW-1185">Reference proteome</keyword>
<gene>
    <name evidence="4" type="ORF">GRF29_1536g221497</name>
</gene>
<dbReference type="PANTHER" id="PTHR46082">
    <property type="entry name" value="ATP/GTP-BINDING PROTEIN-RELATED"/>
    <property type="match status" value="1"/>
</dbReference>
<feature type="compositionally biased region" description="Low complexity" evidence="2">
    <location>
        <begin position="969"/>
        <end position="984"/>
    </location>
</feature>
<comment type="caution">
    <text evidence="4">The sequence shown here is derived from an EMBL/GenBank/DDBJ whole genome shotgun (WGS) entry which is preliminary data.</text>
</comment>
<dbReference type="EMBL" id="WVTA01000021">
    <property type="protein sequence ID" value="KAK3196998.1"/>
    <property type="molecule type" value="Genomic_DNA"/>
</dbReference>
<dbReference type="GO" id="GO:0043531">
    <property type="term" value="F:ADP binding"/>
    <property type="evidence" value="ECO:0007669"/>
    <property type="project" value="InterPro"/>
</dbReference>
<protein>
    <recommendedName>
        <fullName evidence="3">NB-ARC domain-containing protein</fullName>
    </recommendedName>
</protein>
<dbReference type="PRINTS" id="PR00364">
    <property type="entry name" value="DISEASERSIST"/>
</dbReference>
<dbReference type="Proteomes" id="UP001280581">
    <property type="component" value="Unassembled WGS sequence"/>
</dbReference>
<dbReference type="InterPro" id="IPR053137">
    <property type="entry name" value="NLR-like"/>
</dbReference>
<reference evidence="4 5" key="1">
    <citation type="submission" date="2021-02" db="EMBL/GenBank/DDBJ databases">
        <title>Genome assembly of Pseudopithomyces chartarum.</title>
        <authorList>
            <person name="Jauregui R."/>
            <person name="Singh J."/>
            <person name="Voisey C."/>
        </authorList>
    </citation>
    <scope>NUCLEOTIDE SEQUENCE [LARGE SCALE GENOMIC DNA]</scope>
    <source>
        <strain evidence="4 5">AGR01</strain>
    </source>
</reference>
<sequence>VRLITEKDTGLKVLRNAPPETEVTQIIDIVAVHGLGAHPDDSWCKNIGTVEEPQWFNWLVEDTHCFGGLVVLKALQEAEQYQSEWPGVFRSTTGLVFFGTPFRGAEGMNQVEMLDAARREYIEDQIQPAILEVLQPGNAYLKDLVDGFLKKMRGQRFVVNEYAGCLDLSESINKRSLSRTHFNMNKFGSAEEEDFELVAEVFEDIVNASPALLSVRSQYSGKHKIQFSLRGIPIVNQFVQRAAEMEKMERLLLDGVTVKKRRGVVVLHGLGGIGKTQLAVEFAREHHGRFSSVFWLDGSSKESLRKSFVDMLSRLPRTELTAEGVEMLERSTIDIDKAIGECLRWLSLPTNERWLIIFDNVDRKFPNAEDPQAYDIKTYIPDTDHGSVLITSRLARLQKQGSGIKVGTVGTEQARAMLESNAGRKIEDADIILDLLSGLPLALTQAGSYLQETNMSTSDYVKHYDSTWERLMQSQSRYPAQEYGDRNVLTTWTISYKHVQEQSDGAASLLKLWGFLDHGELWYELISAASAPLENMCFHESLLEIAKDRLAYAEAISLLSRYSLADAKEGSNSYSMHPVLHKWCRRLTQDDECYAFGWTAATAVTQSFLSETKLLINHSRLLSHAVVIAKWLTDVLPTVRVKLEHINPPRIYNVLGAFLSNGNHLVEADAMYERALQQGEKAGADYRIIDTMHNIAQLRMQQGRLEEAEAMLKRVLQSSEDSGVYVSMLRAVHSMAELRKKQGRLDEAETILEQVLQVIENKEVEIPVLQLIYKIAWYRKEQNRLDEAEAMLEQVLQGQEKLLGLGHETTLIIVLQMGLVYHEQDRLDKAESMFKRTIQEFEKMMKPRNLSTNSTALSIMWVLGSICHRKNRVEEARIWYTKAIAGFEDSIGPESDACQDIRNQLALLNVRQGEAQPPKDDLPLQVTSKSTISSTKTPEASSNPEHHMIPEHTERDATHSPPIELPINTTSDTTPPTITPQPKLTSKRQRFSKKFKRKDL</sequence>
<evidence type="ECO:0000313" key="5">
    <source>
        <dbReference type="Proteomes" id="UP001280581"/>
    </source>
</evidence>
<dbReference type="Gene3D" id="1.25.40.10">
    <property type="entry name" value="Tetratricopeptide repeat domain"/>
    <property type="match status" value="2"/>
</dbReference>
<evidence type="ECO:0000313" key="4">
    <source>
        <dbReference type="EMBL" id="KAK3196998.1"/>
    </source>
</evidence>
<feature type="compositionally biased region" description="Basic and acidic residues" evidence="2">
    <location>
        <begin position="944"/>
        <end position="958"/>
    </location>
</feature>
<dbReference type="PANTHER" id="PTHR46082:SF6">
    <property type="entry name" value="AAA+ ATPASE DOMAIN-CONTAINING PROTEIN-RELATED"/>
    <property type="match status" value="1"/>
</dbReference>
<feature type="non-terminal residue" evidence="4">
    <location>
        <position position="1"/>
    </location>
</feature>
<dbReference type="SMART" id="SM00028">
    <property type="entry name" value="TPR"/>
    <property type="match status" value="6"/>
</dbReference>
<feature type="coiled-coil region" evidence="1">
    <location>
        <begin position="745"/>
        <end position="798"/>
    </location>
</feature>
<dbReference type="InterPro" id="IPR027417">
    <property type="entry name" value="P-loop_NTPase"/>
</dbReference>
<keyword evidence="1" id="KW-0175">Coiled coil</keyword>
<dbReference type="InterPro" id="IPR002182">
    <property type="entry name" value="NB-ARC"/>
</dbReference>
<dbReference type="AlphaFoldDB" id="A0AAN6LMK0"/>
<dbReference type="InterPro" id="IPR011990">
    <property type="entry name" value="TPR-like_helical_dom_sf"/>
</dbReference>
<dbReference type="InterPro" id="IPR019734">
    <property type="entry name" value="TPR_rpt"/>
</dbReference>
<evidence type="ECO:0000256" key="2">
    <source>
        <dbReference type="SAM" id="MobiDB-lite"/>
    </source>
</evidence>
<feature type="region of interest" description="Disordered" evidence="2">
    <location>
        <begin position="913"/>
        <end position="1000"/>
    </location>
</feature>
<evidence type="ECO:0000256" key="1">
    <source>
        <dbReference type="SAM" id="Coils"/>
    </source>
</evidence>
<feature type="compositionally biased region" description="Low complexity" evidence="2">
    <location>
        <begin position="927"/>
        <end position="937"/>
    </location>
</feature>
<dbReference type="SUPFAM" id="SSF52540">
    <property type="entry name" value="P-loop containing nucleoside triphosphate hydrolases"/>
    <property type="match status" value="1"/>
</dbReference>
<organism evidence="4 5">
    <name type="scientific">Pseudopithomyces chartarum</name>
    <dbReference type="NCBI Taxonomy" id="1892770"/>
    <lineage>
        <taxon>Eukaryota</taxon>
        <taxon>Fungi</taxon>
        <taxon>Dikarya</taxon>
        <taxon>Ascomycota</taxon>
        <taxon>Pezizomycotina</taxon>
        <taxon>Dothideomycetes</taxon>
        <taxon>Pleosporomycetidae</taxon>
        <taxon>Pleosporales</taxon>
        <taxon>Massarineae</taxon>
        <taxon>Didymosphaeriaceae</taxon>
        <taxon>Pseudopithomyces</taxon>
    </lineage>
</organism>
<dbReference type="Pfam" id="PF13424">
    <property type="entry name" value="TPR_12"/>
    <property type="match status" value="2"/>
</dbReference>
<dbReference type="Pfam" id="PF13176">
    <property type="entry name" value="TPR_7"/>
    <property type="match status" value="1"/>
</dbReference>
<feature type="compositionally biased region" description="Basic residues" evidence="2">
    <location>
        <begin position="985"/>
        <end position="1000"/>
    </location>
</feature>
<dbReference type="Gene3D" id="3.40.50.300">
    <property type="entry name" value="P-loop containing nucleotide triphosphate hydrolases"/>
    <property type="match status" value="1"/>
</dbReference>
<dbReference type="Pfam" id="PF00931">
    <property type="entry name" value="NB-ARC"/>
    <property type="match status" value="1"/>
</dbReference>
<feature type="domain" description="NB-ARC" evidence="3">
    <location>
        <begin position="258"/>
        <end position="420"/>
    </location>
</feature>
<proteinExistence type="predicted"/>